<dbReference type="InterPro" id="IPR050141">
    <property type="entry name" value="GCL_type2/YbdK_subfam"/>
</dbReference>
<evidence type="ECO:0000256" key="1">
    <source>
        <dbReference type="ARBA" id="ARBA00048819"/>
    </source>
</evidence>
<evidence type="ECO:0000313" key="3">
    <source>
        <dbReference type="EMBL" id="MDI5969288.1"/>
    </source>
</evidence>
<dbReference type="EMBL" id="JABXJJ020000008">
    <property type="protein sequence ID" value="MDI5969288.1"/>
    <property type="molecule type" value="Genomic_DNA"/>
</dbReference>
<reference evidence="3 4" key="1">
    <citation type="submission" date="2023-05" db="EMBL/GenBank/DDBJ databases">
        <title>Streptantibioticus silvisoli sp. nov., acidotolerant actinomycetes 1 from pine litter.</title>
        <authorList>
            <person name="Swiecimska M."/>
            <person name="Golinska P."/>
            <person name="Sangal V."/>
            <person name="Wachnowicz B."/>
            <person name="Goodfellow M."/>
        </authorList>
    </citation>
    <scope>NUCLEOTIDE SEQUENCE</scope>
    <source>
        <strain evidence="3">SL13</strain>
        <strain evidence="2 4">SL54</strain>
    </source>
</reference>
<dbReference type="Proteomes" id="UP001156398">
    <property type="component" value="Unassembled WGS sequence"/>
</dbReference>
<accession>A0AA90GWB2</accession>
<evidence type="ECO:0000313" key="2">
    <source>
        <dbReference type="EMBL" id="MDI5962657.1"/>
    </source>
</evidence>
<comment type="catalytic activity">
    <reaction evidence="1">
        <text>L-cysteine + L-glutamate + ATP = gamma-L-glutamyl-L-cysteine + ADP + phosphate + H(+)</text>
        <dbReference type="Rhea" id="RHEA:13285"/>
        <dbReference type="ChEBI" id="CHEBI:15378"/>
        <dbReference type="ChEBI" id="CHEBI:29985"/>
        <dbReference type="ChEBI" id="CHEBI:30616"/>
        <dbReference type="ChEBI" id="CHEBI:35235"/>
        <dbReference type="ChEBI" id="CHEBI:43474"/>
        <dbReference type="ChEBI" id="CHEBI:58173"/>
        <dbReference type="ChEBI" id="CHEBI:456216"/>
        <dbReference type="EC" id="6.3.2.2"/>
    </reaction>
</comment>
<dbReference type="SUPFAM" id="SSF55931">
    <property type="entry name" value="Glutamine synthetase/guanido kinase"/>
    <property type="match status" value="1"/>
</dbReference>
<dbReference type="InterPro" id="IPR006336">
    <property type="entry name" value="GCS2"/>
</dbReference>
<keyword evidence="4" id="KW-1185">Reference proteome</keyword>
<dbReference type="RefSeq" id="WP_271315701.1">
    <property type="nucleotide sequence ID" value="NZ_JAAGKO020000007.1"/>
</dbReference>
<dbReference type="PANTHER" id="PTHR36510:SF3">
    <property type="entry name" value="CONSERVED PROTEIN"/>
    <property type="match status" value="1"/>
</dbReference>
<dbReference type="PANTHER" id="PTHR36510">
    <property type="entry name" value="GLUTAMATE--CYSTEINE LIGASE 2-RELATED"/>
    <property type="match status" value="1"/>
</dbReference>
<dbReference type="InterPro" id="IPR016602">
    <property type="entry name" value="UCP012666"/>
</dbReference>
<dbReference type="PIRSF" id="PIRSF012666">
    <property type="entry name" value="UCP012666"/>
    <property type="match status" value="1"/>
</dbReference>
<proteinExistence type="predicted"/>
<protein>
    <submittedName>
        <fullName evidence="3">Glutamate--cysteine ligase</fullName>
    </submittedName>
</protein>
<evidence type="ECO:0000313" key="4">
    <source>
        <dbReference type="Proteomes" id="UP001156398"/>
    </source>
</evidence>
<comment type="caution">
    <text evidence="3">The sequence shown here is derived from an EMBL/GenBank/DDBJ whole genome shotgun (WGS) entry which is preliminary data.</text>
</comment>
<dbReference type="EMBL" id="JAAGKO020000007">
    <property type="protein sequence ID" value="MDI5962657.1"/>
    <property type="molecule type" value="Genomic_DNA"/>
</dbReference>
<organism evidence="3">
    <name type="scientific">Streptantibioticus silvisoli</name>
    <dbReference type="NCBI Taxonomy" id="2705255"/>
    <lineage>
        <taxon>Bacteria</taxon>
        <taxon>Bacillati</taxon>
        <taxon>Actinomycetota</taxon>
        <taxon>Actinomycetes</taxon>
        <taxon>Kitasatosporales</taxon>
        <taxon>Streptomycetaceae</taxon>
        <taxon>Streptantibioticus</taxon>
    </lineage>
</organism>
<dbReference type="InterPro" id="IPR014746">
    <property type="entry name" value="Gln_synth/guanido_kin_cat_dom"/>
</dbReference>
<dbReference type="Gene3D" id="3.30.590.20">
    <property type="match status" value="1"/>
</dbReference>
<name>A0AA90GWB2_9ACTN</name>
<dbReference type="AlphaFoldDB" id="A0AA90GWB2"/>
<gene>
    <name evidence="2" type="ORF">POF43_008010</name>
    <name evidence="3" type="ORF">POF50_007995</name>
</gene>
<dbReference type="GO" id="GO:0016879">
    <property type="term" value="F:ligase activity, forming carbon-nitrogen bonds"/>
    <property type="evidence" value="ECO:0007669"/>
    <property type="project" value="TreeGrafter"/>
</dbReference>
<keyword evidence="3" id="KW-0436">Ligase</keyword>
<sequence>MGEKVVATGFDLSDRQRYRRKLQQCLTALDRLLTEKRFDRPRNLMGLEIELNLADSGGLPRMANEEVLERIASRDFVTELAQCNIEVNIAPHRLSGRVLDQLAEELRIGLTYADRKAGEVGAHIVMVGILPTLTAQDLGGASLSRADRYKLLNDQIMATRGEDLVLDIDGVERLTTTSGSIAPEAACTSMQMHLQVTPARFAAVWNAAQAVIGPQVAMGANSPFLFGRELWRETRPVLFQQATDTRSPELAAQGVRPLTWFGERWINGAFDLFEENVRYFPPLLPILDDEDPLRVLEEGGVPRLKELTLHNGTIYRWNRPVYAVVDGVPHLRVENRVMPAGPTVTDVLANVAFYYGLVRALADAPRPVWTRLPFSAAAANFDAACRDGIDAELLWPGPGRGGPVAVPAVRLVRDELLPLAAAGLDAWGIAPADRDRYLGVIEERCRRRTNGASWQAAAFHGALERGMDRHKALIALTQRYSELMRSGEPVHTWSPELP</sequence>
<dbReference type="Pfam" id="PF04107">
    <property type="entry name" value="GCS2"/>
    <property type="match status" value="1"/>
</dbReference>